<evidence type="ECO:0000313" key="6">
    <source>
        <dbReference type="Proteomes" id="UP000257323"/>
    </source>
</evidence>
<dbReference type="GO" id="GO:0051304">
    <property type="term" value="P:chromosome separation"/>
    <property type="evidence" value="ECO:0007669"/>
    <property type="project" value="InterPro"/>
</dbReference>
<evidence type="ECO:0000313" key="5">
    <source>
        <dbReference type="EMBL" id="RFT15137.1"/>
    </source>
</evidence>
<evidence type="ECO:0000256" key="2">
    <source>
        <dbReference type="ARBA" id="ARBA00022618"/>
    </source>
</evidence>
<dbReference type="Pfam" id="PF04079">
    <property type="entry name" value="SMC_ScpB"/>
    <property type="match status" value="1"/>
</dbReference>
<keyword evidence="3" id="KW-0159">Chromosome partition</keyword>
<dbReference type="PANTHER" id="PTHR34298">
    <property type="entry name" value="SEGREGATION AND CONDENSATION PROTEIN B"/>
    <property type="match status" value="1"/>
</dbReference>
<dbReference type="InterPro" id="IPR036388">
    <property type="entry name" value="WH-like_DNA-bd_sf"/>
</dbReference>
<comment type="caution">
    <text evidence="5">The sequence shown here is derived from an EMBL/GenBank/DDBJ whole genome shotgun (WGS) entry which is preliminary data.</text>
</comment>
<dbReference type="Gene3D" id="1.10.10.10">
    <property type="entry name" value="Winged helix-like DNA-binding domain superfamily/Winged helix DNA-binding domain"/>
    <property type="match status" value="2"/>
</dbReference>
<dbReference type="Proteomes" id="UP000257323">
    <property type="component" value="Unassembled WGS sequence"/>
</dbReference>
<evidence type="ECO:0000256" key="4">
    <source>
        <dbReference type="ARBA" id="ARBA00023306"/>
    </source>
</evidence>
<evidence type="ECO:0000256" key="1">
    <source>
        <dbReference type="ARBA" id="ARBA00022490"/>
    </source>
</evidence>
<dbReference type="EMBL" id="QUAH01000012">
    <property type="protein sequence ID" value="RFT15137.1"/>
    <property type="molecule type" value="Genomic_DNA"/>
</dbReference>
<dbReference type="SUPFAM" id="SSF46785">
    <property type="entry name" value="Winged helix' DNA-binding domain"/>
    <property type="match status" value="2"/>
</dbReference>
<keyword evidence="2" id="KW-0132">Cell division</keyword>
<protein>
    <submittedName>
        <fullName evidence="5">Segregation and condensation protein B</fullName>
    </submittedName>
</protein>
<dbReference type="PANTHER" id="PTHR34298:SF2">
    <property type="entry name" value="SEGREGATION AND CONDENSATION PROTEIN B"/>
    <property type="match status" value="1"/>
</dbReference>
<gene>
    <name evidence="5" type="ORF">OP8BY_0601</name>
</gene>
<sequence length="182" mass="20457">MNDQLKAILEVLIFISQEPLNREKMKEVLGEVPDEELEAALNSLLSDYASGGRGIQVVQSGGGYLFTTKPEHDQWVRRLLQIEKKTKLSSAALETLSIIAYHQPITQAEISAIRGVDSTYCLKSLLQKKLIKIVGRKKAPGNPLVYRTSERFLQYFGLNSLDDLPKEEEIAKILEEEKQAIS</sequence>
<dbReference type="InterPro" id="IPR036390">
    <property type="entry name" value="WH_DNA-bd_sf"/>
</dbReference>
<reference evidence="5 6" key="1">
    <citation type="submission" date="2018-08" db="EMBL/GenBank/DDBJ databases">
        <title>Genome analysis of the thermophilic bacterium of the candidate phylum Aminicenantes from deep subsurface aquifer revealed its physiology and ecological role.</title>
        <authorList>
            <person name="Kadnikov V.V."/>
            <person name="Mardanov A.V."/>
            <person name="Beletsky A.V."/>
            <person name="Karnachuk O.V."/>
            <person name="Ravin N.V."/>
        </authorList>
    </citation>
    <scope>NUCLEOTIDE SEQUENCE [LARGE SCALE GENOMIC DNA]</scope>
    <source>
        <strain evidence="5">BY38</strain>
    </source>
</reference>
<evidence type="ECO:0000256" key="3">
    <source>
        <dbReference type="ARBA" id="ARBA00022829"/>
    </source>
</evidence>
<proteinExistence type="predicted"/>
<dbReference type="GO" id="GO:0051301">
    <property type="term" value="P:cell division"/>
    <property type="evidence" value="ECO:0007669"/>
    <property type="project" value="UniProtKB-KW"/>
</dbReference>
<keyword evidence="1" id="KW-0963">Cytoplasm</keyword>
<dbReference type="AlphaFoldDB" id="A0A3E2BKH0"/>
<organism evidence="5 6">
    <name type="scientific">Candidatus Saccharicenans subterraneus</name>
    <dbReference type="NCBI Taxonomy" id="2508984"/>
    <lineage>
        <taxon>Bacteria</taxon>
        <taxon>Candidatus Aminicenantota</taxon>
        <taxon>Candidatus Aminicenantia</taxon>
        <taxon>Candidatus Aminicenantales</taxon>
        <taxon>Candidatus Saccharicenantaceae</taxon>
        <taxon>Candidatus Saccharicenans</taxon>
    </lineage>
</organism>
<name>A0A3E2BKH0_9BACT</name>
<dbReference type="InterPro" id="IPR005234">
    <property type="entry name" value="ScpB_csome_segregation"/>
</dbReference>
<dbReference type="PIRSF" id="PIRSF019345">
    <property type="entry name" value="ScpB"/>
    <property type="match status" value="1"/>
</dbReference>
<dbReference type="NCBIfam" id="TIGR00281">
    <property type="entry name" value="SMC-Scp complex subunit ScpB"/>
    <property type="match status" value="1"/>
</dbReference>
<keyword evidence="4" id="KW-0131">Cell cycle</keyword>
<accession>A0A3E2BKH0</accession>